<protein>
    <submittedName>
        <fullName evidence="2">Uncharacterized protein</fullName>
    </submittedName>
</protein>
<evidence type="ECO:0000313" key="2">
    <source>
        <dbReference type="EMBL" id="KGH26280.1"/>
    </source>
</evidence>
<reference evidence="2 3" key="1">
    <citation type="submission" date="2013-09" db="EMBL/GenBank/DDBJ databases">
        <title>High correlation between genotypes and phenotypes of environmental bacteria Comamonas testosteroni strains.</title>
        <authorList>
            <person name="Liu L."/>
            <person name="Zhu W."/>
            <person name="Xia X."/>
            <person name="Xu B."/>
            <person name="Luo M."/>
            <person name="Wang G."/>
        </authorList>
    </citation>
    <scope>NUCLEOTIDE SEQUENCE [LARGE SCALE GENOMIC DNA]</scope>
    <source>
        <strain evidence="2 3">JL40</strain>
    </source>
</reference>
<organism evidence="2 3">
    <name type="scientific">Comamonas testosteroni</name>
    <name type="common">Pseudomonas testosteroni</name>
    <dbReference type="NCBI Taxonomy" id="285"/>
    <lineage>
        <taxon>Bacteria</taxon>
        <taxon>Pseudomonadati</taxon>
        <taxon>Pseudomonadota</taxon>
        <taxon>Betaproteobacteria</taxon>
        <taxon>Burkholderiales</taxon>
        <taxon>Comamonadaceae</taxon>
        <taxon>Comamonas</taxon>
    </lineage>
</organism>
<comment type="caution">
    <text evidence="2">The sequence shown here is derived from an EMBL/GenBank/DDBJ whole genome shotgun (WGS) entry which is preliminary data.</text>
</comment>
<gene>
    <name evidence="2" type="ORF">P353_22380</name>
</gene>
<evidence type="ECO:0000256" key="1">
    <source>
        <dbReference type="SAM" id="MobiDB-lite"/>
    </source>
</evidence>
<evidence type="ECO:0000313" key="3">
    <source>
        <dbReference type="Proteomes" id="UP000029553"/>
    </source>
</evidence>
<accession>A0A096GM52</accession>
<dbReference type="AlphaFoldDB" id="A0A096GM52"/>
<feature type="region of interest" description="Disordered" evidence="1">
    <location>
        <begin position="1"/>
        <end position="20"/>
    </location>
</feature>
<sequence length="105" mass="10483">MPEGGAPVEDPDSADPAAAAPAFEMPADLAAFIKAEIAKGVAAGMAALRPAAAAPSARAELPSHAEAMKQVKKNGGRAILSTEGYVCPLPADVAVQRDANGFAKS</sequence>
<proteinExistence type="predicted"/>
<name>A0A096GM52_COMTE</name>
<dbReference type="Proteomes" id="UP000029553">
    <property type="component" value="Unassembled WGS sequence"/>
</dbReference>
<dbReference type="EMBL" id="AWOR01000069">
    <property type="protein sequence ID" value="KGH26280.1"/>
    <property type="molecule type" value="Genomic_DNA"/>
</dbReference>